<proteinExistence type="predicted"/>
<dbReference type="RefSeq" id="WP_204415811.1">
    <property type="nucleotide sequence ID" value="NZ_JAFBED010000004.1"/>
</dbReference>
<evidence type="ECO:0000313" key="1">
    <source>
        <dbReference type="EMBL" id="MBM7620253.1"/>
    </source>
</evidence>
<comment type="caution">
    <text evidence="1">The sequence shown here is derived from an EMBL/GenBank/DDBJ whole genome shotgun (WGS) entry which is preliminary data.</text>
</comment>
<organism evidence="1 2">
    <name type="scientific">Sutcliffiella tianshenii</name>
    <dbReference type="NCBI Taxonomy" id="1463404"/>
    <lineage>
        <taxon>Bacteria</taxon>
        <taxon>Bacillati</taxon>
        <taxon>Bacillota</taxon>
        <taxon>Bacilli</taxon>
        <taxon>Bacillales</taxon>
        <taxon>Bacillaceae</taxon>
        <taxon>Sutcliffiella</taxon>
    </lineage>
</organism>
<protein>
    <submittedName>
        <fullName evidence="1">Uncharacterized protein</fullName>
    </submittedName>
</protein>
<gene>
    <name evidence="1" type="ORF">JOC95_002106</name>
</gene>
<sequence length="57" mass="6160">MSLDEAKADDKVETLNEIIVAIDPKIESMTTDLVLDVQEGPQGKGLVLHGMKDSDCC</sequence>
<name>A0ABS2NZY9_9BACI</name>
<dbReference type="EMBL" id="JAFBED010000004">
    <property type="protein sequence ID" value="MBM7620253.1"/>
    <property type="molecule type" value="Genomic_DNA"/>
</dbReference>
<keyword evidence="2" id="KW-1185">Reference proteome</keyword>
<accession>A0ABS2NZY9</accession>
<reference evidence="1 2" key="1">
    <citation type="submission" date="2021-01" db="EMBL/GenBank/DDBJ databases">
        <title>Genomic Encyclopedia of Type Strains, Phase IV (KMG-IV): sequencing the most valuable type-strain genomes for metagenomic binning, comparative biology and taxonomic classification.</title>
        <authorList>
            <person name="Goeker M."/>
        </authorList>
    </citation>
    <scope>NUCLEOTIDE SEQUENCE [LARGE SCALE GENOMIC DNA]</scope>
    <source>
        <strain evidence="1 2">DSM 25879</strain>
    </source>
</reference>
<dbReference type="Proteomes" id="UP000737402">
    <property type="component" value="Unassembled WGS sequence"/>
</dbReference>
<evidence type="ECO:0000313" key="2">
    <source>
        <dbReference type="Proteomes" id="UP000737402"/>
    </source>
</evidence>